<proteinExistence type="predicted"/>
<evidence type="ECO:0000313" key="1">
    <source>
        <dbReference type="EMBL" id="KAG9224151.1"/>
    </source>
</evidence>
<dbReference type="EMBL" id="WQMT02000004">
    <property type="protein sequence ID" value="KAG9224151.1"/>
    <property type="molecule type" value="Genomic_DNA"/>
</dbReference>
<accession>A0ACB7J4K5</accession>
<protein>
    <submittedName>
        <fullName evidence="1">Uncharacterized protein</fullName>
    </submittedName>
</protein>
<keyword evidence="2" id="KW-1185">Reference proteome</keyword>
<evidence type="ECO:0000313" key="2">
    <source>
        <dbReference type="Proteomes" id="UP000824881"/>
    </source>
</evidence>
<gene>
    <name evidence="1" type="ORF">CCMSSC00406_0006819</name>
</gene>
<organism evidence="1 2">
    <name type="scientific">Pleurotus cornucopiae</name>
    <name type="common">Cornucopia mushroom</name>
    <dbReference type="NCBI Taxonomy" id="5321"/>
    <lineage>
        <taxon>Eukaryota</taxon>
        <taxon>Fungi</taxon>
        <taxon>Dikarya</taxon>
        <taxon>Basidiomycota</taxon>
        <taxon>Agaricomycotina</taxon>
        <taxon>Agaricomycetes</taxon>
        <taxon>Agaricomycetidae</taxon>
        <taxon>Agaricales</taxon>
        <taxon>Pleurotineae</taxon>
        <taxon>Pleurotaceae</taxon>
        <taxon>Pleurotus</taxon>
    </lineage>
</organism>
<reference evidence="1 2" key="1">
    <citation type="journal article" date="2021" name="Appl. Environ. Microbiol.">
        <title>Genetic linkage and physical mapping for an oyster mushroom Pleurotus cornucopiae and QTL analysis for the trait cap color.</title>
        <authorList>
            <person name="Zhang Y."/>
            <person name="Gao W."/>
            <person name="Sonnenberg A."/>
            <person name="Chen Q."/>
            <person name="Zhang J."/>
            <person name="Huang C."/>
        </authorList>
    </citation>
    <scope>NUCLEOTIDE SEQUENCE [LARGE SCALE GENOMIC DNA]</scope>
    <source>
        <strain evidence="1">CCMSSC00406</strain>
    </source>
</reference>
<sequence>MADTTDSIGGNAKIVVREPPELIDQQIHCVTLRAFYADRDDGEGQTDVAVKMFSLNGSDEDVALIRNRLVREAGIWSRLDHPNILPLLGTCEFADDTHGRTAWLITQYCSNGNIMQYLTKNPQANRILLLKGVGNALLYLHEEGIIHGDLRPGIIAVRDNGEAAIYDFGRSKRVGRKGSTTYTRGTCRYSAPEAWSERSTSDLTEASDVYSFGMIALHIISGITPFLTEPTDAAIQRRVIAGDLPTRQEHPKVTTAQWRIIEQCWDYKAENRLGMSEVLLTL</sequence>
<dbReference type="Proteomes" id="UP000824881">
    <property type="component" value="Unassembled WGS sequence"/>
</dbReference>
<name>A0ACB7J4K5_PLECO</name>
<comment type="caution">
    <text evidence="1">The sequence shown here is derived from an EMBL/GenBank/DDBJ whole genome shotgun (WGS) entry which is preliminary data.</text>
</comment>